<dbReference type="Gene3D" id="1.10.10.1320">
    <property type="entry name" value="Anti-sigma factor, zinc-finger domain"/>
    <property type="match status" value="1"/>
</dbReference>
<evidence type="ECO:0000256" key="1">
    <source>
        <dbReference type="ARBA" id="ARBA00004162"/>
    </source>
</evidence>
<reference evidence="11 12" key="1">
    <citation type="journal article" date="2019" name="Emerg. Microbes Infect.">
        <title>Comprehensive subspecies identification of 175 nontuberculous mycobacteria species based on 7547 genomic profiles.</title>
        <authorList>
            <person name="Matsumoto Y."/>
            <person name="Kinjo T."/>
            <person name="Motooka D."/>
            <person name="Nabeya D."/>
            <person name="Jung N."/>
            <person name="Uechi K."/>
            <person name="Horii T."/>
            <person name="Iida T."/>
            <person name="Fujita J."/>
            <person name="Nakamura S."/>
        </authorList>
    </citation>
    <scope>NUCLEOTIDE SEQUENCE [LARGE SCALE GENOMIC DNA]</scope>
    <source>
        <strain evidence="11 12">JCM 30725</strain>
    </source>
</reference>
<organism evidence="11 12">
    <name type="scientific">Mycobacterium bourgelatii</name>
    <dbReference type="NCBI Taxonomy" id="1273442"/>
    <lineage>
        <taxon>Bacteria</taxon>
        <taxon>Bacillati</taxon>
        <taxon>Actinomycetota</taxon>
        <taxon>Actinomycetes</taxon>
        <taxon>Mycobacteriales</taxon>
        <taxon>Mycobacteriaceae</taxon>
        <taxon>Mycobacterium</taxon>
    </lineage>
</organism>
<dbReference type="EMBL" id="BLKZ01000001">
    <property type="protein sequence ID" value="GFG88287.1"/>
    <property type="molecule type" value="Genomic_DNA"/>
</dbReference>
<evidence type="ECO:0000256" key="3">
    <source>
        <dbReference type="ARBA" id="ARBA00022692"/>
    </source>
</evidence>
<evidence type="ECO:0000256" key="8">
    <source>
        <dbReference type="RuleBase" id="RU363049"/>
    </source>
</evidence>
<dbReference type="Proteomes" id="UP000465360">
    <property type="component" value="Unassembled WGS sequence"/>
</dbReference>
<keyword evidence="3 8" id="KW-0812">Transmembrane</keyword>
<evidence type="ECO:0000256" key="6">
    <source>
        <dbReference type="ARBA" id="ARBA00023136"/>
    </source>
</evidence>
<dbReference type="RefSeq" id="WP_163706990.1">
    <property type="nucleotide sequence ID" value="NZ_BLKZ01000001.1"/>
</dbReference>
<dbReference type="GO" id="GO:0016989">
    <property type="term" value="F:sigma factor antagonist activity"/>
    <property type="evidence" value="ECO:0007669"/>
    <property type="project" value="TreeGrafter"/>
</dbReference>
<feature type="domain" description="Anti-sigma K factor RskA C-terminal" evidence="9">
    <location>
        <begin position="99"/>
        <end position="229"/>
    </location>
</feature>
<dbReference type="Pfam" id="PF10099">
    <property type="entry name" value="RskA_C"/>
    <property type="match status" value="1"/>
</dbReference>
<feature type="domain" description="Anti-sigma-K factor RskA N-terminal" evidence="10">
    <location>
        <begin position="10"/>
        <end position="57"/>
    </location>
</feature>
<evidence type="ECO:0000256" key="5">
    <source>
        <dbReference type="ARBA" id="ARBA00023015"/>
    </source>
</evidence>
<dbReference type="PANTHER" id="PTHR37461">
    <property type="entry name" value="ANTI-SIGMA-K FACTOR RSKA"/>
    <property type="match status" value="1"/>
</dbReference>
<keyword evidence="4 8" id="KW-1133">Transmembrane helix</keyword>
<dbReference type="Pfam" id="PF22618">
    <property type="entry name" value="RskA_N"/>
    <property type="match status" value="1"/>
</dbReference>
<dbReference type="PANTHER" id="PTHR37461:SF1">
    <property type="entry name" value="ANTI-SIGMA-K FACTOR RSKA"/>
    <property type="match status" value="1"/>
</dbReference>
<comment type="function">
    <text evidence="8">An anti-sigma factor for extracytoplasmic function (ECF) sigma factor SigK. ECF sigma factors are held in an inactive form by an anti-sigma factor until released by regulated intramembrane proteolysis (RIP). RIP occurs when an extracytoplasmic signal triggers a concerted proteolytic cascade to transmit information and elicit cellular responses. The membrane-spanning regulatory substrate protein is first cut extracytoplasmically (site-1 protease, S1P), then within the membrane itself (site-2 protease, S2P, Rip1), while cytoplasmic proteases finish degrading the regulatory protein, liberating the sigma factor.</text>
</comment>
<dbReference type="InterPro" id="IPR053877">
    <property type="entry name" value="RskA_N"/>
</dbReference>
<dbReference type="GO" id="GO:0005886">
    <property type="term" value="C:plasma membrane"/>
    <property type="evidence" value="ECO:0007669"/>
    <property type="project" value="UniProtKB-SubCell"/>
</dbReference>
<dbReference type="InterPro" id="IPR018764">
    <property type="entry name" value="RskA_C"/>
</dbReference>
<keyword evidence="7 8" id="KW-0804">Transcription</keyword>
<dbReference type="AlphaFoldDB" id="A0A7I9YHZ2"/>
<dbReference type="InterPro" id="IPR041916">
    <property type="entry name" value="Anti_sigma_zinc_sf"/>
</dbReference>
<proteinExistence type="inferred from homology"/>
<evidence type="ECO:0000256" key="4">
    <source>
        <dbReference type="ARBA" id="ARBA00022989"/>
    </source>
</evidence>
<comment type="subcellular location">
    <subcellularLocation>
        <location evidence="1 8">Cell membrane</location>
        <topology evidence="1 8">Single-pass membrane protein</topology>
    </subcellularLocation>
</comment>
<accession>A0A7I9YHZ2</accession>
<gene>
    <name evidence="8 11" type="primary">rskA</name>
    <name evidence="11" type="ORF">MBOU_03290</name>
</gene>
<comment type="domain">
    <text evidence="8">The cytosolic domain interacts with sigma factor SigK.</text>
</comment>
<evidence type="ECO:0000313" key="11">
    <source>
        <dbReference type="EMBL" id="GFG88287.1"/>
    </source>
</evidence>
<comment type="similarity">
    <text evidence="8">Belongs to the anti-sigma-K factor family.</text>
</comment>
<evidence type="ECO:0000259" key="9">
    <source>
        <dbReference type="Pfam" id="PF10099"/>
    </source>
</evidence>
<evidence type="ECO:0000256" key="7">
    <source>
        <dbReference type="ARBA" id="ARBA00023163"/>
    </source>
</evidence>
<feature type="transmembrane region" description="Helical" evidence="8">
    <location>
        <begin position="97"/>
        <end position="116"/>
    </location>
</feature>
<keyword evidence="12" id="KW-1185">Reference proteome</keyword>
<dbReference type="GO" id="GO:0006417">
    <property type="term" value="P:regulation of translation"/>
    <property type="evidence" value="ECO:0007669"/>
    <property type="project" value="TreeGrafter"/>
</dbReference>
<evidence type="ECO:0000256" key="2">
    <source>
        <dbReference type="ARBA" id="ARBA00022475"/>
    </source>
</evidence>
<evidence type="ECO:0000313" key="12">
    <source>
        <dbReference type="Proteomes" id="UP000465360"/>
    </source>
</evidence>
<dbReference type="InterPro" id="IPR051474">
    <property type="entry name" value="Anti-sigma-K/W_factor"/>
</dbReference>
<name>A0A7I9YHZ2_MYCBU</name>
<keyword evidence="5 8" id="KW-0805">Transcription regulation</keyword>
<keyword evidence="6 8" id="KW-0472">Membrane</keyword>
<comment type="caution">
    <text evidence="11">The sequence shown here is derived from an EMBL/GenBank/DDBJ whole genome shotgun (WGS) entry which is preliminary data.</text>
</comment>
<evidence type="ECO:0000259" key="10">
    <source>
        <dbReference type="Pfam" id="PF22618"/>
    </source>
</evidence>
<protein>
    <recommendedName>
        <fullName evidence="8">Anti-sigma-K factor RskA</fullName>
    </recommendedName>
    <alternativeName>
        <fullName evidence="8">Sigma-K anti-sigma factor RskA</fullName>
    </alternativeName>
</protein>
<keyword evidence="2 8" id="KW-1003">Cell membrane</keyword>
<sequence>MTDQPKDLTLLELATPYALDALSTGERADVERRVAAAPAAVATAFRDEVRAVRETMAVVSATTTAEPPAGLRSAILAAVEPEQQSRPKDQSPWRTRFFALAAAVAIGLAGFGLGVLSRPQTTTQTVAEQVLSAPDMKTVSRPLGAGQATVMFSRDRNAGVLVMNNVPPPSSGTVYQMWLIGANGPKSAGTMDAQQVRPTTTATVGDLGTCRALAFTVEPGTGSSEPTSPILVELPLK</sequence>